<evidence type="ECO:0000256" key="1">
    <source>
        <dbReference type="SAM" id="MobiDB-lite"/>
    </source>
</evidence>
<keyword evidence="2" id="KW-0812">Transmembrane</keyword>
<dbReference type="KEGG" id="strr:EKD16_21620"/>
<sequence length="181" mass="18764">MYDDNEDRPTDYGNGAGPGGEGDEGGEGRIKPTGWRMPLAVAVVSGVLSFLVIDRVYGGIPLLPWSAIPTLLLLAAAETITAVHTRRRIRRVPGTEPMEPLSAARLVALAKASAVFASIAIGAFAGMLAALLERLGAVDARTDALTAAGTLLSAAVLLAAALFLEYACRVPGEEEPQGPKT</sequence>
<dbReference type="InterPro" id="IPR021517">
    <property type="entry name" value="DUF3180"/>
</dbReference>
<protein>
    <recommendedName>
        <fullName evidence="5">DUF3180 domain-containing protein</fullName>
    </recommendedName>
</protein>
<feature type="region of interest" description="Disordered" evidence="1">
    <location>
        <begin position="1"/>
        <end position="30"/>
    </location>
</feature>
<evidence type="ECO:0008006" key="5">
    <source>
        <dbReference type="Google" id="ProtNLM"/>
    </source>
</evidence>
<evidence type="ECO:0000313" key="3">
    <source>
        <dbReference type="EMBL" id="QBI56079.1"/>
    </source>
</evidence>
<dbReference type="Pfam" id="PF11377">
    <property type="entry name" value="DUF3180"/>
    <property type="match status" value="1"/>
</dbReference>
<dbReference type="EMBL" id="CP036455">
    <property type="protein sequence ID" value="QBI56079.1"/>
    <property type="molecule type" value="Genomic_DNA"/>
</dbReference>
<feature type="transmembrane region" description="Helical" evidence="2">
    <location>
        <begin position="106"/>
        <end position="132"/>
    </location>
</feature>
<evidence type="ECO:0000313" key="4">
    <source>
        <dbReference type="Proteomes" id="UP000292235"/>
    </source>
</evidence>
<name>A0A4P6Q9K3_9ACTN</name>
<dbReference type="Proteomes" id="UP000292235">
    <property type="component" value="Chromosome"/>
</dbReference>
<dbReference type="AlphaFoldDB" id="A0A4P6Q9K3"/>
<keyword evidence="2" id="KW-1133">Transmembrane helix</keyword>
<accession>A0A4P6Q9K3</accession>
<keyword evidence="2" id="KW-0472">Membrane</keyword>
<feature type="transmembrane region" description="Helical" evidence="2">
    <location>
        <begin position="144"/>
        <end position="164"/>
    </location>
</feature>
<proteinExistence type="predicted"/>
<gene>
    <name evidence="3" type="ORF">EKD16_21620</name>
</gene>
<feature type="transmembrane region" description="Helical" evidence="2">
    <location>
        <begin position="63"/>
        <end position="85"/>
    </location>
</feature>
<evidence type="ECO:0000256" key="2">
    <source>
        <dbReference type="SAM" id="Phobius"/>
    </source>
</evidence>
<organism evidence="3 4">
    <name type="scientific">Streptomonospora litoralis</name>
    <dbReference type="NCBI Taxonomy" id="2498135"/>
    <lineage>
        <taxon>Bacteria</taxon>
        <taxon>Bacillati</taxon>
        <taxon>Actinomycetota</taxon>
        <taxon>Actinomycetes</taxon>
        <taxon>Streptosporangiales</taxon>
        <taxon>Nocardiopsidaceae</taxon>
        <taxon>Streptomonospora</taxon>
    </lineage>
</organism>
<keyword evidence="4" id="KW-1185">Reference proteome</keyword>
<feature type="transmembrane region" description="Helical" evidence="2">
    <location>
        <begin position="39"/>
        <end position="57"/>
    </location>
</feature>
<reference evidence="3 4" key="1">
    <citation type="submission" date="2019-02" db="EMBL/GenBank/DDBJ databases">
        <authorList>
            <person name="Khodamoradi S."/>
            <person name="Hahnke R.L."/>
            <person name="Kaempfer P."/>
            <person name="Schumann P."/>
            <person name="Rohde M."/>
            <person name="Steinert M."/>
            <person name="Luzhetskyy A."/>
            <person name="Wink J."/>
            <person name="Ruckert C."/>
        </authorList>
    </citation>
    <scope>NUCLEOTIDE SEQUENCE [LARGE SCALE GENOMIC DNA]</scope>
    <source>
        <strain evidence="3 4">M2</strain>
    </source>
</reference>